<dbReference type="InterPro" id="IPR002575">
    <property type="entry name" value="Aminoglycoside_PTrfase"/>
</dbReference>
<comment type="caution">
    <text evidence="2">The sequence shown here is derived from an EMBL/GenBank/DDBJ whole genome shotgun (WGS) entry which is preliminary data.</text>
</comment>
<sequence>MEIPDDDEVMQHCLAVDCSKPFYAGTFVTRLRAFAIKYGHVSREEVNNQRHAHDVLNPNIVRVPQVFRYFSAAGKDYLVMEYVEGEPKTVILDDETIDTVARIVNHLHGFTSQQAGPAGGGRCSGTLWPEDEDITMLSSQDIEYTVNSRTSSTSRRFNLGESPLVFTHGDVAPRNILFSRSGIWFLDWEFAGYFPRAAEFAALSQDYGANVEDIRFRQRVLDTLKSTAPLSDNETCQAQLLLEYAFNNIRFAWPRVQSHKSQLGTTRKKRCPIEAERYVDIELELARRIETELAPQNDTH</sequence>
<dbReference type="InterPro" id="IPR051678">
    <property type="entry name" value="AGP_Transferase"/>
</dbReference>
<evidence type="ECO:0000313" key="3">
    <source>
        <dbReference type="Proteomes" id="UP001274830"/>
    </source>
</evidence>
<dbReference type="InterPro" id="IPR011009">
    <property type="entry name" value="Kinase-like_dom_sf"/>
</dbReference>
<feature type="domain" description="Aminoglycoside phosphotransferase" evidence="1">
    <location>
        <begin position="42"/>
        <end position="222"/>
    </location>
</feature>
<dbReference type="SUPFAM" id="SSF56112">
    <property type="entry name" value="Protein kinase-like (PK-like)"/>
    <property type="match status" value="1"/>
</dbReference>
<name>A0AAE0WGN8_9PEZI</name>
<dbReference type="AlphaFoldDB" id="A0AAE0WGN8"/>
<organism evidence="2 3">
    <name type="scientific">Recurvomyces mirabilis</name>
    <dbReference type="NCBI Taxonomy" id="574656"/>
    <lineage>
        <taxon>Eukaryota</taxon>
        <taxon>Fungi</taxon>
        <taxon>Dikarya</taxon>
        <taxon>Ascomycota</taxon>
        <taxon>Pezizomycotina</taxon>
        <taxon>Dothideomycetes</taxon>
        <taxon>Dothideomycetidae</taxon>
        <taxon>Mycosphaerellales</taxon>
        <taxon>Teratosphaeriaceae</taxon>
        <taxon>Recurvomyces</taxon>
    </lineage>
</organism>
<keyword evidence="3" id="KW-1185">Reference proteome</keyword>
<dbReference type="Gene3D" id="3.90.1200.10">
    <property type="match status" value="1"/>
</dbReference>
<reference evidence="2" key="1">
    <citation type="submission" date="2023-07" db="EMBL/GenBank/DDBJ databases">
        <title>Black Yeasts Isolated from many extreme environments.</title>
        <authorList>
            <person name="Coleine C."/>
            <person name="Stajich J.E."/>
            <person name="Selbmann L."/>
        </authorList>
    </citation>
    <scope>NUCLEOTIDE SEQUENCE</scope>
    <source>
        <strain evidence="2">CCFEE 5485</strain>
    </source>
</reference>
<dbReference type="EMBL" id="JAUTXT010000093">
    <property type="protein sequence ID" value="KAK3669277.1"/>
    <property type="molecule type" value="Genomic_DNA"/>
</dbReference>
<gene>
    <name evidence="2" type="ORF">LTR78_010851</name>
</gene>
<dbReference type="Pfam" id="PF01636">
    <property type="entry name" value="APH"/>
    <property type="match status" value="1"/>
</dbReference>
<evidence type="ECO:0000313" key="2">
    <source>
        <dbReference type="EMBL" id="KAK3669277.1"/>
    </source>
</evidence>
<evidence type="ECO:0000259" key="1">
    <source>
        <dbReference type="Pfam" id="PF01636"/>
    </source>
</evidence>
<proteinExistence type="predicted"/>
<dbReference type="PANTHER" id="PTHR21310:SF39">
    <property type="entry name" value="AMINOGLYCOSIDE PHOSPHOTRANSFERASE DOMAIN-CONTAINING PROTEIN"/>
    <property type="match status" value="1"/>
</dbReference>
<dbReference type="Proteomes" id="UP001274830">
    <property type="component" value="Unassembled WGS sequence"/>
</dbReference>
<protein>
    <recommendedName>
        <fullName evidence="1">Aminoglycoside phosphotransferase domain-containing protein</fullName>
    </recommendedName>
</protein>
<dbReference type="PANTHER" id="PTHR21310">
    <property type="entry name" value="AMINOGLYCOSIDE PHOSPHOTRANSFERASE-RELATED-RELATED"/>
    <property type="match status" value="1"/>
</dbReference>
<accession>A0AAE0WGN8</accession>